<evidence type="ECO:0000313" key="2">
    <source>
        <dbReference type="EMBL" id="MBY8824861.1"/>
    </source>
</evidence>
<proteinExistence type="predicted"/>
<gene>
    <name evidence="2" type="ORF">K7G82_21335</name>
</gene>
<keyword evidence="1" id="KW-1133">Transmembrane helix</keyword>
<evidence type="ECO:0000256" key="1">
    <source>
        <dbReference type="SAM" id="Phobius"/>
    </source>
</evidence>
<reference evidence="2 3" key="1">
    <citation type="submission" date="2021-08" db="EMBL/GenBank/DDBJ databases">
        <authorList>
            <person name="Tuo L."/>
        </authorList>
    </citation>
    <scope>NUCLEOTIDE SEQUENCE [LARGE SCALE GENOMIC DNA]</scope>
    <source>
        <strain evidence="2 3">JCM 31229</strain>
    </source>
</reference>
<organism evidence="2 3">
    <name type="scientific">Sphingomonas colocasiae</name>
    <dbReference type="NCBI Taxonomy" id="1848973"/>
    <lineage>
        <taxon>Bacteria</taxon>
        <taxon>Pseudomonadati</taxon>
        <taxon>Pseudomonadota</taxon>
        <taxon>Alphaproteobacteria</taxon>
        <taxon>Sphingomonadales</taxon>
        <taxon>Sphingomonadaceae</taxon>
        <taxon>Sphingomonas</taxon>
    </lineage>
</organism>
<dbReference type="EMBL" id="JAINVV010000010">
    <property type="protein sequence ID" value="MBY8824861.1"/>
    <property type="molecule type" value="Genomic_DNA"/>
</dbReference>
<accession>A0ABS7PU32</accession>
<evidence type="ECO:0000313" key="3">
    <source>
        <dbReference type="Proteomes" id="UP000706039"/>
    </source>
</evidence>
<dbReference type="RefSeq" id="WP_222991972.1">
    <property type="nucleotide sequence ID" value="NZ_JAINVV010000010.1"/>
</dbReference>
<comment type="caution">
    <text evidence="2">The sequence shown here is derived from an EMBL/GenBank/DDBJ whole genome shotgun (WGS) entry which is preliminary data.</text>
</comment>
<name>A0ABS7PU32_9SPHN</name>
<keyword evidence="1" id="KW-0812">Transmembrane</keyword>
<keyword evidence="3" id="KW-1185">Reference proteome</keyword>
<dbReference type="Proteomes" id="UP000706039">
    <property type="component" value="Unassembled WGS sequence"/>
</dbReference>
<keyword evidence="1" id="KW-0472">Membrane</keyword>
<sequence>MTNIQIIDHVPADDRDHRDHIATLLRRYPQLDAAETETLLDFLATGPIIEVGHLAGDPELSPIVERVRREHAKRFGVGIGRNLLIGLALILPLLLFCWVAWDLGGK</sequence>
<feature type="transmembrane region" description="Helical" evidence="1">
    <location>
        <begin position="83"/>
        <end position="101"/>
    </location>
</feature>
<protein>
    <submittedName>
        <fullName evidence="2">Uncharacterized protein</fullName>
    </submittedName>
</protein>